<keyword evidence="4 5" id="KW-0804">Transcription</keyword>
<dbReference type="EMBL" id="AYKH01000009">
    <property type="protein sequence ID" value="ROO28500.1"/>
    <property type="molecule type" value="Genomic_DNA"/>
</dbReference>
<dbReference type="SUPFAM" id="SSF88946">
    <property type="entry name" value="Sigma2 domain of RNA polymerase sigma factors"/>
    <property type="match status" value="1"/>
</dbReference>
<proteinExistence type="inferred from homology"/>
<protein>
    <recommendedName>
        <fullName evidence="5">RNA polymerase sigma factor</fullName>
    </recommendedName>
</protein>
<dbReference type="SUPFAM" id="SSF88659">
    <property type="entry name" value="Sigma3 and sigma4 domains of RNA polymerase sigma factors"/>
    <property type="match status" value="2"/>
</dbReference>
<comment type="caution">
    <text evidence="8">The sequence shown here is derived from an EMBL/GenBank/DDBJ whole genome shotgun (WGS) entry which is preliminary data.</text>
</comment>
<dbReference type="InterPro" id="IPR012845">
    <property type="entry name" value="RNA_pol_sigma_FliA_WhiG"/>
</dbReference>
<feature type="domain" description="RNA polymerase sigma-70" evidence="6">
    <location>
        <begin position="38"/>
        <end position="51"/>
    </location>
</feature>
<dbReference type="NCBIfam" id="TIGR02479">
    <property type="entry name" value="FliA_WhiG"/>
    <property type="match status" value="1"/>
</dbReference>
<dbReference type="PRINTS" id="PR00046">
    <property type="entry name" value="SIGMA70FCT"/>
</dbReference>
<dbReference type="Gene3D" id="1.10.1740.10">
    <property type="match status" value="1"/>
</dbReference>
<keyword evidence="3 5" id="KW-0238">DNA-binding</keyword>
<dbReference type="PANTHER" id="PTHR30385">
    <property type="entry name" value="SIGMA FACTOR F FLAGELLAR"/>
    <property type="match status" value="1"/>
</dbReference>
<dbReference type="Proteomes" id="UP000283993">
    <property type="component" value="Unassembled WGS sequence"/>
</dbReference>
<dbReference type="InterPro" id="IPR013324">
    <property type="entry name" value="RNA_pol_sigma_r3/r4-like"/>
</dbReference>
<evidence type="ECO:0000256" key="5">
    <source>
        <dbReference type="RuleBase" id="RU362124"/>
    </source>
</evidence>
<evidence type="ECO:0000313" key="9">
    <source>
        <dbReference type="Proteomes" id="UP000283993"/>
    </source>
</evidence>
<dbReference type="PANTHER" id="PTHR30385:SF7">
    <property type="entry name" value="RNA POLYMERASE SIGMA FACTOR FLIA"/>
    <property type="match status" value="1"/>
</dbReference>
<dbReference type="InterPro" id="IPR007630">
    <property type="entry name" value="RNA_pol_sigma70_r4"/>
</dbReference>
<dbReference type="InterPro" id="IPR013325">
    <property type="entry name" value="RNA_pol_sigma_r2"/>
</dbReference>
<dbReference type="InterPro" id="IPR014284">
    <property type="entry name" value="RNA_pol_sigma-70_dom"/>
</dbReference>
<evidence type="ECO:0000256" key="1">
    <source>
        <dbReference type="ARBA" id="ARBA00023015"/>
    </source>
</evidence>
<feature type="domain" description="RNA polymerase sigma-70" evidence="7">
    <location>
        <begin position="198"/>
        <end position="224"/>
    </location>
</feature>
<evidence type="ECO:0000259" key="7">
    <source>
        <dbReference type="PROSITE" id="PS00716"/>
    </source>
</evidence>
<dbReference type="Pfam" id="PF04545">
    <property type="entry name" value="Sigma70_r4"/>
    <property type="match status" value="1"/>
</dbReference>
<gene>
    <name evidence="8" type="ORF">SAOR_05840</name>
</gene>
<evidence type="ECO:0000256" key="3">
    <source>
        <dbReference type="ARBA" id="ARBA00023125"/>
    </source>
</evidence>
<keyword evidence="1 5" id="KW-0805">Transcription regulation</keyword>
<accession>A0A423PSC0</accession>
<comment type="similarity">
    <text evidence="5">Belongs to the sigma-70 factor family.</text>
</comment>
<sequence>MYAGVGNVAPLLDDHAELVKRIAWRLHRRLPTCVQIEDLIQAGMIGLLEAVERFQSDEEASFATFAGIRIRGAMLDEIRRGDWAPRSLHRAARALKRARSDIERRDGRSATSAAMATELGMTSEEYRRLCDDITLTHLTSLDATLADQPALEVSADAAAIPERLVERQDLCEAIVRAAQDLPEREQWLLELYYEQGYNLRQISERLGVSESRACQLHGRAIRKVREQLGEFA</sequence>
<dbReference type="InterPro" id="IPR007627">
    <property type="entry name" value="RNA_pol_sigma70_r2"/>
</dbReference>
<dbReference type="CDD" id="cd06171">
    <property type="entry name" value="Sigma70_r4"/>
    <property type="match status" value="1"/>
</dbReference>
<evidence type="ECO:0000313" key="8">
    <source>
        <dbReference type="EMBL" id="ROO28500.1"/>
    </source>
</evidence>
<dbReference type="NCBIfam" id="NF005413">
    <property type="entry name" value="PRK06986.1"/>
    <property type="match status" value="1"/>
</dbReference>
<name>A0A423PSC0_9GAMM</name>
<dbReference type="GO" id="GO:0003677">
    <property type="term" value="F:DNA binding"/>
    <property type="evidence" value="ECO:0007669"/>
    <property type="project" value="UniProtKB-KW"/>
</dbReference>
<keyword evidence="9" id="KW-1185">Reference proteome</keyword>
<evidence type="ECO:0000256" key="2">
    <source>
        <dbReference type="ARBA" id="ARBA00023082"/>
    </source>
</evidence>
<organism evidence="8 9">
    <name type="scientific">Salinisphaera orenii MK-B5</name>
    <dbReference type="NCBI Taxonomy" id="856730"/>
    <lineage>
        <taxon>Bacteria</taxon>
        <taxon>Pseudomonadati</taxon>
        <taxon>Pseudomonadota</taxon>
        <taxon>Gammaproteobacteria</taxon>
        <taxon>Salinisphaerales</taxon>
        <taxon>Salinisphaeraceae</taxon>
        <taxon>Salinisphaera</taxon>
    </lineage>
</organism>
<dbReference type="Gene3D" id="1.20.140.160">
    <property type="match status" value="1"/>
</dbReference>
<dbReference type="Pfam" id="PF04542">
    <property type="entry name" value="Sigma70_r2"/>
    <property type="match status" value="1"/>
</dbReference>
<dbReference type="NCBIfam" id="TIGR02937">
    <property type="entry name" value="sigma70-ECF"/>
    <property type="match status" value="1"/>
</dbReference>
<keyword evidence="2 5" id="KW-0731">Sigma factor</keyword>
<dbReference type="GO" id="GO:0016987">
    <property type="term" value="F:sigma factor activity"/>
    <property type="evidence" value="ECO:0007669"/>
    <property type="project" value="UniProtKB-KW"/>
</dbReference>
<dbReference type="PROSITE" id="PS00716">
    <property type="entry name" value="SIGMA70_2"/>
    <property type="match status" value="1"/>
</dbReference>
<dbReference type="PROSITE" id="PS00715">
    <property type="entry name" value="SIGMA70_1"/>
    <property type="match status" value="1"/>
</dbReference>
<evidence type="ECO:0000256" key="4">
    <source>
        <dbReference type="ARBA" id="ARBA00023163"/>
    </source>
</evidence>
<evidence type="ECO:0000259" key="6">
    <source>
        <dbReference type="PROSITE" id="PS00715"/>
    </source>
</evidence>
<dbReference type="AlphaFoldDB" id="A0A423PSC0"/>
<comment type="function">
    <text evidence="5">Sigma factors are initiation factors that promote the attachment of RNA polymerase to specific initiation sites and are then released.</text>
</comment>
<dbReference type="GO" id="GO:0003899">
    <property type="term" value="F:DNA-directed RNA polymerase activity"/>
    <property type="evidence" value="ECO:0007669"/>
    <property type="project" value="InterPro"/>
</dbReference>
<reference evidence="8 9" key="1">
    <citation type="submission" date="2013-10" db="EMBL/GenBank/DDBJ databases">
        <title>Salinisphaera orenii MK-B5 Genome Sequencing.</title>
        <authorList>
            <person name="Lai Q."/>
            <person name="Li C."/>
            <person name="Shao Z."/>
        </authorList>
    </citation>
    <scope>NUCLEOTIDE SEQUENCE [LARGE SCALE GENOMIC DNA]</scope>
    <source>
        <strain evidence="8 9">MK-B5</strain>
    </source>
</reference>
<dbReference type="InterPro" id="IPR000943">
    <property type="entry name" value="RNA_pol_sigma70"/>
</dbReference>
<dbReference type="GO" id="GO:0006352">
    <property type="term" value="P:DNA-templated transcription initiation"/>
    <property type="evidence" value="ECO:0007669"/>
    <property type="project" value="InterPro"/>
</dbReference>